<proteinExistence type="predicted"/>
<dbReference type="InterPro" id="IPR008775">
    <property type="entry name" value="Phytyl_CoA_dOase-like"/>
</dbReference>
<dbReference type="Proteomes" id="UP000193467">
    <property type="component" value="Unassembled WGS sequence"/>
</dbReference>
<evidence type="ECO:0000313" key="1">
    <source>
        <dbReference type="EMBL" id="ORY92571.1"/>
    </source>
</evidence>
<dbReference type="InterPro" id="IPR051961">
    <property type="entry name" value="Fungal_Metabolite_Diox"/>
</dbReference>
<protein>
    <recommendedName>
        <fullName evidence="3">Phytanoyl-CoA dioxygenase family protein</fullName>
    </recommendedName>
</protein>
<dbReference type="AlphaFoldDB" id="A0A1Y2G3P7"/>
<dbReference type="PANTHER" id="PTHR37563">
    <property type="entry name" value="PHYTANOYL-COA DIOXYGENASE FAMILY PROTEIN (AFU_ORTHOLOGUE AFUA_2G03330)"/>
    <property type="match status" value="1"/>
</dbReference>
<evidence type="ECO:0000313" key="2">
    <source>
        <dbReference type="Proteomes" id="UP000193467"/>
    </source>
</evidence>
<evidence type="ECO:0008006" key="3">
    <source>
        <dbReference type="Google" id="ProtNLM"/>
    </source>
</evidence>
<dbReference type="SUPFAM" id="SSF51197">
    <property type="entry name" value="Clavaminate synthase-like"/>
    <property type="match status" value="1"/>
</dbReference>
<accession>A0A1Y2G3P7</accession>
<dbReference type="Pfam" id="PF05721">
    <property type="entry name" value="PhyH"/>
    <property type="match status" value="1"/>
</dbReference>
<keyword evidence="2" id="KW-1185">Reference proteome</keyword>
<name>A0A1Y2G3P7_9BASI</name>
<dbReference type="PANTHER" id="PTHR37563:SF2">
    <property type="entry name" value="PHYTANOYL-COA DIOXYGENASE FAMILY PROTEIN (AFU_ORTHOLOGUE AFUA_2G03330)"/>
    <property type="match status" value="1"/>
</dbReference>
<gene>
    <name evidence="1" type="ORF">BCR35DRAFT_348943</name>
</gene>
<dbReference type="OrthoDB" id="407832at2759"/>
<organism evidence="1 2">
    <name type="scientific">Leucosporidium creatinivorum</name>
    <dbReference type="NCBI Taxonomy" id="106004"/>
    <lineage>
        <taxon>Eukaryota</taxon>
        <taxon>Fungi</taxon>
        <taxon>Dikarya</taxon>
        <taxon>Basidiomycota</taxon>
        <taxon>Pucciniomycotina</taxon>
        <taxon>Microbotryomycetes</taxon>
        <taxon>Leucosporidiales</taxon>
        <taxon>Leucosporidium</taxon>
    </lineage>
</organism>
<dbReference type="InParanoid" id="A0A1Y2G3P7"/>
<dbReference type="EMBL" id="MCGR01000001">
    <property type="protein sequence ID" value="ORY92571.1"/>
    <property type="molecule type" value="Genomic_DNA"/>
</dbReference>
<dbReference type="Gene3D" id="2.60.120.620">
    <property type="entry name" value="q2cbj1_9rhob like domain"/>
    <property type="match status" value="1"/>
</dbReference>
<comment type="caution">
    <text evidence="1">The sequence shown here is derived from an EMBL/GenBank/DDBJ whole genome shotgun (WGS) entry which is preliminary data.</text>
</comment>
<sequence>MAPSIPNLPLQPGVVTLSAAEREAGQWSRANIQKILELMHRDGLAVLDGCVADTSVLDRLRVSMATTSNEIKASKTSVTDFNHGVRSNFLQSPPLTDKSLLFAEVYQNPFAVAAVEAYLGKGSALAFLTANTALASTTDRQPVHKDASFVHPAAPYMAVVNFLLTEFRPSNGSTEFWLGSHNQTLPIEQVWKSADAIVPTCNIRQELLEERRKTRPPVQVEVPFGCLLLRDPRTWHAGMPNPSTDDRTMIALGYTAPWFPRDNRFLAPLSAETLLTSNPDVECLATFIPDSEWEEVCQKWGAGEPMQLKYLPKPEGWVTETMLKPEEKVVVEDVVAVSG</sequence>
<reference evidence="1 2" key="1">
    <citation type="submission" date="2016-07" db="EMBL/GenBank/DDBJ databases">
        <title>Pervasive Adenine N6-methylation of Active Genes in Fungi.</title>
        <authorList>
            <consortium name="DOE Joint Genome Institute"/>
            <person name="Mondo S.J."/>
            <person name="Dannebaum R.O."/>
            <person name="Kuo R.C."/>
            <person name="Labutti K."/>
            <person name="Haridas S."/>
            <person name="Kuo A."/>
            <person name="Salamov A."/>
            <person name="Ahrendt S.R."/>
            <person name="Lipzen A."/>
            <person name="Sullivan W."/>
            <person name="Andreopoulos W.B."/>
            <person name="Clum A."/>
            <person name="Lindquist E."/>
            <person name="Daum C."/>
            <person name="Ramamoorthy G.K."/>
            <person name="Gryganskyi A."/>
            <person name="Culley D."/>
            <person name="Magnuson J.K."/>
            <person name="James T.Y."/>
            <person name="O'Malley M.A."/>
            <person name="Stajich J.E."/>
            <person name="Spatafora J.W."/>
            <person name="Visel A."/>
            <person name="Grigoriev I.V."/>
        </authorList>
    </citation>
    <scope>NUCLEOTIDE SEQUENCE [LARGE SCALE GENOMIC DNA]</scope>
    <source>
        <strain evidence="1 2">62-1032</strain>
    </source>
</reference>